<keyword evidence="4" id="KW-0408">Iron</keyword>
<dbReference type="SFLD" id="SFLDG01082">
    <property type="entry name" value="B12-binding_domain_containing"/>
    <property type="match status" value="1"/>
</dbReference>
<dbReference type="PANTHER" id="PTHR43409:SF16">
    <property type="entry name" value="SLR0320 PROTEIN"/>
    <property type="match status" value="1"/>
</dbReference>
<evidence type="ECO:0000313" key="8">
    <source>
        <dbReference type="EMBL" id="OWJ69154.1"/>
    </source>
</evidence>
<dbReference type="InterPro" id="IPR023404">
    <property type="entry name" value="rSAM_horseshoe"/>
</dbReference>
<dbReference type="SMART" id="SM00729">
    <property type="entry name" value="Elp3"/>
    <property type="match status" value="1"/>
</dbReference>
<dbReference type="GO" id="GO:0003824">
    <property type="term" value="F:catalytic activity"/>
    <property type="evidence" value="ECO:0007669"/>
    <property type="project" value="InterPro"/>
</dbReference>
<dbReference type="InterPro" id="IPR058240">
    <property type="entry name" value="rSAM_sf"/>
</dbReference>
<dbReference type="GO" id="GO:0005829">
    <property type="term" value="C:cytosol"/>
    <property type="evidence" value="ECO:0007669"/>
    <property type="project" value="TreeGrafter"/>
</dbReference>
<dbReference type="GO" id="GO:0051539">
    <property type="term" value="F:4 iron, 4 sulfur cluster binding"/>
    <property type="evidence" value="ECO:0007669"/>
    <property type="project" value="UniProtKB-KW"/>
</dbReference>
<dbReference type="InterPro" id="IPR007197">
    <property type="entry name" value="rSAM"/>
</dbReference>
<dbReference type="CDD" id="cd01335">
    <property type="entry name" value="Radical_SAM"/>
    <property type="match status" value="1"/>
</dbReference>
<keyword evidence="3" id="KW-0479">Metal-binding</keyword>
<keyword evidence="9" id="KW-1185">Reference proteome</keyword>
<feature type="domain" description="Radical SAM core" evidence="7">
    <location>
        <begin position="205"/>
        <end position="444"/>
    </location>
</feature>
<evidence type="ECO:0000256" key="1">
    <source>
        <dbReference type="ARBA" id="ARBA00001966"/>
    </source>
</evidence>
<dbReference type="PANTHER" id="PTHR43409">
    <property type="entry name" value="ANAEROBIC MAGNESIUM-PROTOPORPHYRIN IX MONOMETHYL ESTER CYCLASE-RELATED"/>
    <property type="match status" value="1"/>
</dbReference>
<gene>
    <name evidence="8" type="ORF">BWR60_01075</name>
</gene>
<keyword evidence="5" id="KW-0411">Iron-sulfur</keyword>
<dbReference type="InterPro" id="IPR051198">
    <property type="entry name" value="BchE-like"/>
</dbReference>
<evidence type="ECO:0000259" key="7">
    <source>
        <dbReference type="PROSITE" id="PS51918"/>
    </source>
</evidence>
<dbReference type="InterPro" id="IPR006638">
    <property type="entry name" value="Elp3/MiaA/NifB-like_rSAM"/>
</dbReference>
<accession>A0A211ZVB6</accession>
<feature type="domain" description="B12-binding" evidence="6">
    <location>
        <begin position="27"/>
        <end position="159"/>
    </location>
</feature>
<comment type="caution">
    <text evidence="8">The sequence shown here is derived from an EMBL/GenBank/DDBJ whole genome shotgun (WGS) entry which is preliminary data.</text>
</comment>
<evidence type="ECO:0000256" key="2">
    <source>
        <dbReference type="ARBA" id="ARBA00022691"/>
    </source>
</evidence>
<sequence>MSVLLLNQPWIDSAEEYGLRAGVRWAQIRKRDRSMPFHAFPYALACATSYLRAHGVEAELRDSIALGEKKDQALRHIADRAHDVVVLETSTASIACDLEFCDAIKVLRPTTTVCLAGQHATAMPEHVLRSSPADFVLIGEYEQTLLELCRGLAAGRAPAARTKGLAFLRDGQVVDGGRHAPLDLRELPPPHRDPATVQTYNEPSAGFFPNATVMTSRGCSFQCTFCVEASLNYGPSSRFRYRPLENVREEILALVTDHGVREIFFDDAFFTEKRALEISELMEGLPVRLHWSCWIDRGLSEATLRRMKKAGCSGVKFGVETFDPEIGLAAKKRVRRSAVEALVRRCRKAGLLTHASYVFGLPGETRQTLERTLEAAAALRTTSFQASIAIPIPGTELFDQAQRNGWLRTTKWSEYEGQGSSVLRYEDLDEADLLWAMTRARRLKIRRLLQNPVALSLYAIKLLRMMGPREFLRDMQRKAGFLLARQAQPRR</sequence>
<protein>
    <submittedName>
        <fullName evidence="8">Uncharacterized protein</fullName>
    </submittedName>
</protein>
<dbReference type="Pfam" id="PF02310">
    <property type="entry name" value="B12-binding"/>
    <property type="match status" value="1"/>
</dbReference>
<dbReference type="PROSITE" id="PS51918">
    <property type="entry name" value="RADICAL_SAM"/>
    <property type="match status" value="1"/>
</dbReference>
<dbReference type="Gene3D" id="3.40.50.280">
    <property type="entry name" value="Cobalamin-binding domain"/>
    <property type="match status" value="1"/>
</dbReference>
<name>A0A211ZVB6_9PROT</name>
<dbReference type="SFLD" id="SFLDS00029">
    <property type="entry name" value="Radical_SAM"/>
    <property type="match status" value="1"/>
</dbReference>
<dbReference type="OrthoDB" id="9801424at2"/>
<dbReference type="Pfam" id="PF04055">
    <property type="entry name" value="Radical_SAM"/>
    <property type="match status" value="1"/>
</dbReference>
<dbReference type="RefSeq" id="WP_088149145.1">
    <property type="nucleotide sequence ID" value="NZ_NHON01000001.1"/>
</dbReference>
<dbReference type="AlphaFoldDB" id="A0A211ZVB6"/>
<dbReference type="SUPFAM" id="SSF102114">
    <property type="entry name" value="Radical SAM enzymes"/>
    <property type="match status" value="1"/>
</dbReference>
<organism evidence="8 9">
    <name type="scientific">Inquilinus limosus</name>
    <dbReference type="NCBI Taxonomy" id="171674"/>
    <lineage>
        <taxon>Bacteria</taxon>
        <taxon>Pseudomonadati</taxon>
        <taxon>Pseudomonadota</taxon>
        <taxon>Alphaproteobacteria</taxon>
        <taxon>Rhodospirillales</taxon>
        <taxon>Rhodospirillaceae</taxon>
        <taxon>Inquilinus</taxon>
    </lineage>
</organism>
<dbReference type="EMBL" id="NHON01000001">
    <property type="protein sequence ID" value="OWJ69154.1"/>
    <property type="molecule type" value="Genomic_DNA"/>
</dbReference>
<proteinExistence type="predicted"/>
<evidence type="ECO:0000313" key="9">
    <source>
        <dbReference type="Proteomes" id="UP000196655"/>
    </source>
</evidence>
<dbReference type="GO" id="GO:0046872">
    <property type="term" value="F:metal ion binding"/>
    <property type="evidence" value="ECO:0007669"/>
    <property type="project" value="UniProtKB-KW"/>
</dbReference>
<dbReference type="InterPro" id="IPR034466">
    <property type="entry name" value="Methyltransferase_Class_B"/>
</dbReference>
<evidence type="ECO:0000256" key="3">
    <source>
        <dbReference type="ARBA" id="ARBA00022723"/>
    </source>
</evidence>
<dbReference type="SFLD" id="SFLDG01123">
    <property type="entry name" value="methyltransferase_(Class_B)"/>
    <property type="match status" value="1"/>
</dbReference>
<keyword evidence="2" id="KW-0949">S-adenosyl-L-methionine</keyword>
<evidence type="ECO:0000256" key="4">
    <source>
        <dbReference type="ARBA" id="ARBA00023004"/>
    </source>
</evidence>
<dbReference type="Proteomes" id="UP000196655">
    <property type="component" value="Unassembled WGS sequence"/>
</dbReference>
<reference evidence="9" key="1">
    <citation type="submission" date="2017-05" db="EMBL/GenBank/DDBJ databases">
        <authorList>
            <person name="Macchi M."/>
            <person name="Festa S."/>
            <person name="Coppotelli B.M."/>
            <person name="Morelli I.S."/>
        </authorList>
    </citation>
    <scope>NUCLEOTIDE SEQUENCE [LARGE SCALE GENOMIC DNA]</scope>
    <source>
        <strain evidence="9">I</strain>
    </source>
</reference>
<evidence type="ECO:0000259" key="6">
    <source>
        <dbReference type="PROSITE" id="PS51332"/>
    </source>
</evidence>
<dbReference type="InterPro" id="IPR006158">
    <property type="entry name" value="Cobalamin-bd"/>
</dbReference>
<comment type="cofactor">
    <cofactor evidence="1">
        <name>[4Fe-4S] cluster</name>
        <dbReference type="ChEBI" id="CHEBI:49883"/>
    </cofactor>
</comment>
<dbReference type="PROSITE" id="PS51332">
    <property type="entry name" value="B12_BINDING"/>
    <property type="match status" value="1"/>
</dbReference>
<dbReference type="Gene3D" id="3.80.30.20">
    <property type="entry name" value="tm_1862 like domain"/>
    <property type="match status" value="1"/>
</dbReference>
<evidence type="ECO:0000256" key="5">
    <source>
        <dbReference type="ARBA" id="ARBA00023014"/>
    </source>
</evidence>
<dbReference type="GO" id="GO:0031419">
    <property type="term" value="F:cobalamin binding"/>
    <property type="evidence" value="ECO:0007669"/>
    <property type="project" value="InterPro"/>
</dbReference>